<feature type="domain" description="TauD/TfdA-like" evidence="4">
    <location>
        <begin position="51"/>
        <end position="304"/>
    </location>
</feature>
<gene>
    <name evidence="5" type="ORF">DBV39_04550</name>
</gene>
<dbReference type="GO" id="GO:0016706">
    <property type="term" value="F:2-oxoglutarate-dependent dioxygenase activity"/>
    <property type="evidence" value="ECO:0007669"/>
    <property type="project" value="UniProtKB-ARBA"/>
</dbReference>
<evidence type="ECO:0000259" key="4">
    <source>
        <dbReference type="Pfam" id="PF02668"/>
    </source>
</evidence>
<dbReference type="PANTHER" id="PTHR10696:SF56">
    <property type="entry name" value="TAUD_TFDA-LIKE DOMAIN-CONTAINING PROTEIN"/>
    <property type="match status" value="1"/>
</dbReference>
<keyword evidence="5" id="KW-0223">Dioxygenase</keyword>
<evidence type="ECO:0000256" key="1">
    <source>
        <dbReference type="ARBA" id="ARBA00001954"/>
    </source>
</evidence>
<accession>A0A2R4XH70</accession>
<evidence type="ECO:0000313" key="6">
    <source>
        <dbReference type="Proteomes" id="UP000244571"/>
    </source>
</evidence>
<dbReference type="Pfam" id="PF02668">
    <property type="entry name" value="TauD"/>
    <property type="match status" value="1"/>
</dbReference>
<evidence type="ECO:0000256" key="2">
    <source>
        <dbReference type="ARBA" id="ARBA00023002"/>
    </source>
</evidence>
<dbReference type="GO" id="GO:0017000">
    <property type="term" value="P:antibiotic biosynthetic process"/>
    <property type="evidence" value="ECO:0007669"/>
    <property type="project" value="UniProtKB-KW"/>
</dbReference>
<dbReference type="OrthoDB" id="753054at2"/>
<dbReference type="EMBL" id="CP028901">
    <property type="protein sequence ID" value="AWB33104.1"/>
    <property type="molecule type" value="Genomic_DNA"/>
</dbReference>
<evidence type="ECO:0000313" key="5">
    <source>
        <dbReference type="EMBL" id="AWB33104.1"/>
    </source>
</evidence>
<dbReference type="Proteomes" id="UP000244571">
    <property type="component" value="Chromosome"/>
</dbReference>
<dbReference type="Gene3D" id="3.60.130.10">
    <property type="entry name" value="Clavaminate synthase-like"/>
    <property type="match status" value="1"/>
</dbReference>
<name>A0A2R4XH70_9BURK</name>
<dbReference type="InterPro" id="IPR003819">
    <property type="entry name" value="TauD/TfdA-like"/>
</dbReference>
<dbReference type="InterPro" id="IPR050411">
    <property type="entry name" value="AlphaKG_dependent_hydroxylases"/>
</dbReference>
<comment type="cofactor">
    <cofactor evidence="1">
        <name>Fe(2+)</name>
        <dbReference type="ChEBI" id="CHEBI:29033"/>
    </cofactor>
</comment>
<keyword evidence="6" id="KW-1185">Reference proteome</keyword>
<dbReference type="AlphaFoldDB" id="A0A2R4XH70"/>
<proteinExistence type="predicted"/>
<dbReference type="RefSeq" id="WP_108620533.1">
    <property type="nucleotide sequence ID" value="NZ_CP028901.1"/>
</dbReference>
<dbReference type="KEGG" id="boz:DBV39_04550"/>
<sequence>MSSIFTGLQAWTAKDFEGRDDWVTRFTEAELQEIDAIAQGKEVTFPDLLNMGKEDFKLPLIDKKFVDIREQLEGGRGFAVLRGVPVQKYSLNQARKIFWALASHLGTPQPQDKAGSLLHDVTNTGRKVATTGEVRGFQTDDELSFHNDGGDAFMLLCLRTAKEGGISKLVSVATIFNEILRTRPDLVEVLQQPFHFDTREQHPLGLKIQSIPIMNVHEGKVSALYKRRYIETAQRFEEVPRLTEQQIEAMNLFEKICHDPEFQLSFSMQAGDIQMGNNYGILHSRTKYLDHDDPGMKRHLLRTWLTLENGRPLPKVFENAREFRFSYLARLEEGHAA</sequence>
<keyword evidence="2" id="KW-0560">Oxidoreductase</keyword>
<dbReference type="InterPro" id="IPR042098">
    <property type="entry name" value="TauD-like_sf"/>
</dbReference>
<organism evidence="5 6">
    <name type="scientific">Orrella marina</name>
    <dbReference type="NCBI Taxonomy" id="2163011"/>
    <lineage>
        <taxon>Bacteria</taxon>
        <taxon>Pseudomonadati</taxon>
        <taxon>Pseudomonadota</taxon>
        <taxon>Betaproteobacteria</taxon>
        <taxon>Burkholderiales</taxon>
        <taxon>Alcaligenaceae</taxon>
        <taxon>Orrella</taxon>
    </lineage>
</organism>
<dbReference type="SUPFAM" id="SSF51197">
    <property type="entry name" value="Clavaminate synthase-like"/>
    <property type="match status" value="1"/>
</dbReference>
<reference evidence="5 6" key="1">
    <citation type="submission" date="2018-04" db="EMBL/GenBank/DDBJ databases">
        <title>Bordetella sp. HZ20 isolated from seawater.</title>
        <authorList>
            <person name="Sun C."/>
        </authorList>
    </citation>
    <scope>NUCLEOTIDE SEQUENCE [LARGE SCALE GENOMIC DNA]</scope>
    <source>
        <strain evidence="5 6">HZ20</strain>
    </source>
</reference>
<evidence type="ECO:0000256" key="3">
    <source>
        <dbReference type="ARBA" id="ARBA00023194"/>
    </source>
</evidence>
<protein>
    <submittedName>
        <fullName evidence="5">Taurine catabolism dioxygenase TauD</fullName>
    </submittedName>
</protein>
<dbReference type="PANTHER" id="PTHR10696">
    <property type="entry name" value="GAMMA-BUTYROBETAINE HYDROXYLASE-RELATED"/>
    <property type="match status" value="1"/>
</dbReference>
<keyword evidence="3" id="KW-0045">Antibiotic biosynthesis</keyword>